<evidence type="ECO:0000256" key="2">
    <source>
        <dbReference type="SAM" id="SignalP"/>
    </source>
</evidence>
<dbReference type="InParanoid" id="G4YSB9"/>
<keyword evidence="1" id="KW-1133">Transmembrane helix</keyword>
<protein>
    <submittedName>
        <fullName evidence="3">Uncharacterized protein</fullName>
    </submittedName>
</protein>
<keyword evidence="4" id="KW-1185">Reference proteome</keyword>
<reference evidence="3 4" key="1">
    <citation type="journal article" date="2006" name="Science">
        <title>Phytophthora genome sequences uncover evolutionary origins and mechanisms of pathogenesis.</title>
        <authorList>
            <person name="Tyler B.M."/>
            <person name="Tripathy S."/>
            <person name="Zhang X."/>
            <person name="Dehal P."/>
            <person name="Jiang R.H."/>
            <person name="Aerts A."/>
            <person name="Arredondo F.D."/>
            <person name="Baxter L."/>
            <person name="Bensasson D."/>
            <person name="Beynon J.L."/>
            <person name="Chapman J."/>
            <person name="Damasceno C.M."/>
            <person name="Dorrance A.E."/>
            <person name="Dou D."/>
            <person name="Dickerman A.W."/>
            <person name="Dubchak I.L."/>
            <person name="Garbelotto M."/>
            <person name="Gijzen M."/>
            <person name="Gordon S.G."/>
            <person name="Govers F."/>
            <person name="Grunwald N.J."/>
            <person name="Huang W."/>
            <person name="Ivors K.L."/>
            <person name="Jones R.W."/>
            <person name="Kamoun S."/>
            <person name="Krampis K."/>
            <person name="Lamour K.H."/>
            <person name="Lee M.K."/>
            <person name="McDonald W.H."/>
            <person name="Medina M."/>
            <person name="Meijer H.J."/>
            <person name="Nordberg E.K."/>
            <person name="Maclean D.J."/>
            <person name="Ospina-Giraldo M.D."/>
            <person name="Morris P.F."/>
            <person name="Phuntumart V."/>
            <person name="Putnam N.H."/>
            <person name="Rash S."/>
            <person name="Rose J.K."/>
            <person name="Sakihama Y."/>
            <person name="Salamov A.A."/>
            <person name="Savidor A."/>
            <person name="Scheuring C.F."/>
            <person name="Smith B.M."/>
            <person name="Sobral B.W."/>
            <person name="Terry A."/>
            <person name="Torto-Alalibo T.A."/>
            <person name="Win J."/>
            <person name="Xu Z."/>
            <person name="Zhang H."/>
            <person name="Grigoriev I.V."/>
            <person name="Rokhsar D.S."/>
            <person name="Boore J.L."/>
        </authorList>
    </citation>
    <scope>NUCLEOTIDE SEQUENCE [LARGE SCALE GENOMIC DNA]</scope>
    <source>
        <strain evidence="3 4">P6497</strain>
    </source>
</reference>
<dbReference type="Proteomes" id="UP000002640">
    <property type="component" value="Unassembled WGS sequence"/>
</dbReference>
<evidence type="ECO:0000313" key="4">
    <source>
        <dbReference type="Proteomes" id="UP000002640"/>
    </source>
</evidence>
<keyword evidence="1" id="KW-0472">Membrane</keyword>
<dbReference type="KEGG" id="psoj:PHYSODRAFT_326379"/>
<proteinExistence type="predicted"/>
<sequence>MKSFAGHLVTGLILAAALPSVNAEGYVVFDDSKCADPASVTMFPDSGSCPAECTLSGDGVYIEQVCTSDYFTLASSTFAKAPYLVAEYYADSSCTTKQGFQAFSADGKCHVVTDYSVKATLNSDGSGVLQTYDDFQCKESLDDANALTKDALTAHSCTGYIKYYAFNAATTTATGTGTSAAVPLLISSAVAAFLGGLAAVLL</sequence>
<feature type="transmembrane region" description="Helical" evidence="1">
    <location>
        <begin position="180"/>
        <end position="201"/>
    </location>
</feature>
<dbReference type="GeneID" id="20645423"/>
<keyword evidence="2" id="KW-0732">Signal</keyword>
<feature type="signal peptide" evidence="2">
    <location>
        <begin position="1"/>
        <end position="23"/>
    </location>
</feature>
<feature type="chain" id="PRO_5003471499" evidence="2">
    <location>
        <begin position="24"/>
        <end position="202"/>
    </location>
</feature>
<dbReference type="RefSeq" id="XP_009520638.1">
    <property type="nucleotide sequence ID" value="XM_009522343.1"/>
</dbReference>
<dbReference type="EMBL" id="JH159152">
    <property type="protein sequence ID" value="EGZ25350.1"/>
    <property type="molecule type" value="Genomic_DNA"/>
</dbReference>
<name>G4YSB9_PHYSP</name>
<organism evidence="3 4">
    <name type="scientific">Phytophthora sojae (strain P6497)</name>
    <name type="common">Soybean stem and root rot agent</name>
    <name type="synonym">Phytophthora megasperma f. sp. glycines</name>
    <dbReference type="NCBI Taxonomy" id="1094619"/>
    <lineage>
        <taxon>Eukaryota</taxon>
        <taxon>Sar</taxon>
        <taxon>Stramenopiles</taxon>
        <taxon>Oomycota</taxon>
        <taxon>Peronosporomycetes</taxon>
        <taxon>Peronosporales</taxon>
        <taxon>Peronosporaceae</taxon>
        <taxon>Phytophthora</taxon>
    </lineage>
</organism>
<keyword evidence="1" id="KW-0812">Transmembrane</keyword>
<dbReference type="AlphaFoldDB" id="G4YSB9"/>
<gene>
    <name evidence="3" type="ORF">PHYSODRAFT_326379</name>
</gene>
<evidence type="ECO:0000256" key="1">
    <source>
        <dbReference type="SAM" id="Phobius"/>
    </source>
</evidence>
<evidence type="ECO:0000313" key="3">
    <source>
        <dbReference type="EMBL" id="EGZ25350.1"/>
    </source>
</evidence>
<accession>G4YSB9</accession>